<name>A0A150L7B2_9BACI</name>
<gene>
    <name evidence="2" type="ORF">B4135_4283</name>
</gene>
<dbReference type="Gene3D" id="3.40.50.720">
    <property type="entry name" value="NAD(P)-binding Rossmann-like Domain"/>
    <property type="match status" value="1"/>
</dbReference>
<comment type="caution">
    <text evidence="2">The sequence shown here is derived from an EMBL/GenBank/DDBJ whole genome shotgun (WGS) entry which is preliminary data.</text>
</comment>
<sequence>MIENPPLEEIAKILRRAKRIAVVGLSDKPDRTSYQIAKEMQNLGYEIIPVNPMIDEALGVKAVSSLKEIEGHVDIVNIFRKSEYLMEIAKEFVEIDADVFWAQQGIADEETYRFLKERGVTVIMDRCIKVMHSLTKNMPLTGE</sequence>
<dbReference type="EMBL" id="LQYT01000147">
    <property type="protein sequence ID" value="KYD07602.1"/>
    <property type="molecule type" value="Genomic_DNA"/>
</dbReference>
<dbReference type="PATRIC" id="fig|301148.3.peg.2679"/>
<dbReference type="InterPro" id="IPR003781">
    <property type="entry name" value="CoA-bd"/>
</dbReference>
<organism evidence="2 3">
    <name type="scientific">Caldibacillus debilis</name>
    <dbReference type="NCBI Taxonomy" id="301148"/>
    <lineage>
        <taxon>Bacteria</taxon>
        <taxon>Bacillati</taxon>
        <taxon>Bacillota</taxon>
        <taxon>Bacilli</taxon>
        <taxon>Bacillales</taxon>
        <taxon>Bacillaceae</taxon>
        <taxon>Caldibacillus</taxon>
    </lineage>
</organism>
<proteinExistence type="predicted"/>
<dbReference type="AlphaFoldDB" id="A0A150L7B2"/>
<dbReference type="RefSeq" id="WP_201028695.1">
    <property type="nucleotide sequence ID" value="NZ_JBAIZG010000019.1"/>
</dbReference>
<evidence type="ECO:0000313" key="3">
    <source>
        <dbReference type="Proteomes" id="UP000075683"/>
    </source>
</evidence>
<accession>A0A150L7B2</accession>
<dbReference type="Pfam" id="PF13380">
    <property type="entry name" value="CoA_binding_2"/>
    <property type="match status" value="1"/>
</dbReference>
<dbReference type="PANTHER" id="PTHR33303">
    <property type="entry name" value="CYTOPLASMIC PROTEIN-RELATED"/>
    <property type="match status" value="1"/>
</dbReference>
<feature type="domain" description="CoA-binding" evidence="1">
    <location>
        <begin position="14"/>
        <end position="106"/>
    </location>
</feature>
<evidence type="ECO:0000313" key="2">
    <source>
        <dbReference type="EMBL" id="KYD07602.1"/>
    </source>
</evidence>
<reference evidence="2 3" key="1">
    <citation type="submission" date="2016-01" db="EMBL/GenBank/DDBJ databases">
        <title>Draft Genome Sequences of Seven Thermophilic Sporeformers Isolated from Foods.</title>
        <authorList>
            <person name="Berendsen E.M."/>
            <person name="Wells-Bennik M.H."/>
            <person name="Krawcyk A.O."/>
            <person name="De Jong A."/>
            <person name="Holsappel S."/>
            <person name="Eijlander R.T."/>
            <person name="Kuipers O.P."/>
        </authorList>
    </citation>
    <scope>NUCLEOTIDE SEQUENCE [LARGE SCALE GENOMIC DNA]</scope>
    <source>
        <strain evidence="2 3">B4135</strain>
    </source>
</reference>
<dbReference type="InterPro" id="IPR036291">
    <property type="entry name" value="NAD(P)-bd_dom_sf"/>
</dbReference>
<dbReference type="PANTHER" id="PTHR33303:SF2">
    <property type="entry name" value="COA-BINDING DOMAIN-CONTAINING PROTEIN"/>
    <property type="match status" value="1"/>
</dbReference>
<dbReference type="SMART" id="SM00881">
    <property type="entry name" value="CoA_binding"/>
    <property type="match status" value="1"/>
</dbReference>
<protein>
    <recommendedName>
        <fullName evidence="1">CoA-binding domain-containing protein</fullName>
    </recommendedName>
</protein>
<dbReference type="Proteomes" id="UP000075683">
    <property type="component" value="Unassembled WGS sequence"/>
</dbReference>
<dbReference type="STRING" id="301148.B4135_4283"/>
<dbReference type="SUPFAM" id="SSF51735">
    <property type="entry name" value="NAD(P)-binding Rossmann-fold domains"/>
    <property type="match status" value="1"/>
</dbReference>
<evidence type="ECO:0000259" key="1">
    <source>
        <dbReference type="SMART" id="SM00881"/>
    </source>
</evidence>